<protein>
    <submittedName>
        <fullName evidence="1">Uncharacterized protein</fullName>
    </submittedName>
</protein>
<evidence type="ECO:0000313" key="2">
    <source>
        <dbReference type="Proteomes" id="UP000530571"/>
    </source>
</evidence>
<dbReference type="RefSeq" id="WP_183491411.1">
    <property type="nucleotide sequence ID" value="NZ_JACIDZ010000026.1"/>
</dbReference>
<comment type="caution">
    <text evidence="1">The sequence shown here is derived from an EMBL/GenBank/DDBJ whole genome shotgun (WGS) entry which is preliminary data.</text>
</comment>
<dbReference type="Proteomes" id="UP000530571">
    <property type="component" value="Unassembled WGS sequence"/>
</dbReference>
<gene>
    <name evidence="1" type="ORF">GGR30_004547</name>
</gene>
<name>A0A7W6PDL7_9HYPH</name>
<evidence type="ECO:0000313" key="1">
    <source>
        <dbReference type="EMBL" id="MBB4124587.1"/>
    </source>
</evidence>
<dbReference type="AlphaFoldDB" id="A0A7W6PDL7"/>
<accession>A0A7W6PDL7</accession>
<organism evidence="1 2">
    <name type="scientific">Martelella radicis</name>
    <dbReference type="NCBI Taxonomy" id="1397476"/>
    <lineage>
        <taxon>Bacteria</taxon>
        <taxon>Pseudomonadati</taxon>
        <taxon>Pseudomonadota</taxon>
        <taxon>Alphaproteobacteria</taxon>
        <taxon>Hyphomicrobiales</taxon>
        <taxon>Aurantimonadaceae</taxon>
        <taxon>Martelella</taxon>
    </lineage>
</organism>
<dbReference type="EMBL" id="JACIDZ010000026">
    <property type="protein sequence ID" value="MBB4124587.1"/>
    <property type="molecule type" value="Genomic_DNA"/>
</dbReference>
<reference evidence="1 2" key="1">
    <citation type="submission" date="2020-08" db="EMBL/GenBank/DDBJ databases">
        <title>Genomic Encyclopedia of Type Strains, Phase IV (KMG-IV): sequencing the most valuable type-strain genomes for metagenomic binning, comparative biology and taxonomic classification.</title>
        <authorList>
            <person name="Goeker M."/>
        </authorList>
    </citation>
    <scope>NUCLEOTIDE SEQUENCE [LARGE SCALE GENOMIC DNA]</scope>
    <source>
        <strain evidence="1 2">DSM 28101</strain>
    </source>
</reference>
<keyword evidence="2" id="KW-1185">Reference proteome</keyword>
<proteinExistence type="predicted"/>
<sequence>MEIDTGIFSNLLVCSHAGWQAEQLRVQIADGFCGLLNQNLFADGKMG</sequence>